<feature type="region of interest" description="Disordered" evidence="1">
    <location>
        <begin position="148"/>
        <end position="244"/>
    </location>
</feature>
<evidence type="ECO:0008006" key="4">
    <source>
        <dbReference type="Google" id="ProtNLM"/>
    </source>
</evidence>
<accession>A0A916JBJ2</accession>
<dbReference type="RefSeq" id="WP_215237854.1">
    <property type="nucleotide sequence ID" value="NZ_CAJRAF010000001.1"/>
</dbReference>
<protein>
    <recommendedName>
        <fullName evidence="4">Outer membrane protein beta-barrel domain-containing protein</fullName>
    </recommendedName>
</protein>
<organism evidence="2 3">
    <name type="scientific">Dyadobacter helix</name>
    <dbReference type="NCBI Taxonomy" id="2822344"/>
    <lineage>
        <taxon>Bacteria</taxon>
        <taxon>Pseudomonadati</taxon>
        <taxon>Bacteroidota</taxon>
        <taxon>Cytophagia</taxon>
        <taxon>Cytophagales</taxon>
        <taxon>Spirosomataceae</taxon>
        <taxon>Dyadobacter</taxon>
    </lineage>
</organism>
<evidence type="ECO:0000313" key="3">
    <source>
        <dbReference type="Proteomes" id="UP000680038"/>
    </source>
</evidence>
<comment type="caution">
    <text evidence="2">The sequence shown here is derived from an EMBL/GenBank/DDBJ whole genome shotgun (WGS) entry which is preliminary data.</text>
</comment>
<reference evidence="2" key="1">
    <citation type="submission" date="2021-04" db="EMBL/GenBank/DDBJ databases">
        <authorList>
            <person name="Rodrigo-Torres L."/>
            <person name="Arahal R. D."/>
            <person name="Lucena T."/>
        </authorList>
    </citation>
    <scope>NUCLEOTIDE SEQUENCE</scope>
    <source>
        <strain evidence="2">CECT 9275</strain>
    </source>
</reference>
<evidence type="ECO:0000256" key="1">
    <source>
        <dbReference type="SAM" id="MobiDB-lite"/>
    </source>
</evidence>
<gene>
    <name evidence="2" type="ORF">DYBT9275_01170</name>
</gene>
<proteinExistence type="predicted"/>
<feature type="compositionally biased region" description="Basic and acidic residues" evidence="1">
    <location>
        <begin position="209"/>
        <end position="219"/>
    </location>
</feature>
<dbReference type="EMBL" id="CAJRAF010000001">
    <property type="protein sequence ID" value="CAG4993440.1"/>
    <property type="molecule type" value="Genomic_DNA"/>
</dbReference>
<name>A0A916JBJ2_9BACT</name>
<evidence type="ECO:0000313" key="2">
    <source>
        <dbReference type="EMBL" id="CAG4993440.1"/>
    </source>
</evidence>
<feature type="compositionally biased region" description="Polar residues" evidence="1">
    <location>
        <begin position="157"/>
        <end position="175"/>
    </location>
</feature>
<keyword evidence="3" id="KW-1185">Reference proteome</keyword>
<sequence length="530" mass="59416">MKTDKFEKTIRRKLESISPEFHEDDWNKMQQYMQVHTPPGFWQQYSSWLGYAAAAAVTTVVSLMYINQLDKNNELVADVKNLKSRIEVIQNTPAAAGAVKTDTVYIVQKELVPQPYLVAPGKGEDQQEITDNEIDKKINNVHNEFAAKESAAEREVSPSQNLTDNATNPSLQNGNLVPDESRNTDKVASSQTGIRRKENSHAVANRETSSGRETVRNENADSGSRLTETEQKDTGIPDPTVDYQRPRMASSQLVLRQPVQQNSAERTAYSMNYALLNRISPKQVRKAIQGQTSAVSSRENIAKTTTAPTAEQKVNRTNQAENVIPQLPLKTPYRFGGGIQFEGKNQAKSVVAEVLVGKKFSISTGVSWLKVKPMDFFTEKIFREKNKKDFKRSHPDQVPFAVDVRNINVKPTLVQIPLTVAFRNSVNKDLDYYVSAGTNVTVRAKEQYSFDCIPPSPGPIIFFNKSFEKKSDMPLINSLNFALGIEKSWHPIVLQAEGYLYTYFTPLSPSSAKTGPGVRFKLLYQIGKKM</sequence>
<dbReference type="AlphaFoldDB" id="A0A916JBJ2"/>
<dbReference type="Proteomes" id="UP000680038">
    <property type="component" value="Unassembled WGS sequence"/>
</dbReference>